<evidence type="ECO:0000259" key="1">
    <source>
        <dbReference type="PROSITE" id="PS51379"/>
    </source>
</evidence>
<dbReference type="InterPro" id="IPR009051">
    <property type="entry name" value="Helical_ferredxn"/>
</dbReference>
<accession>A0ABU9BFB1</accession>
<keyword evidence="3" id="KW-1185">Reference proteome</keyword>
<dbReference type="Proteomes" id="UP001368500">
    <property type="component" value="Unassembled WGS sequence"/>
</dbReference>
<dbReference type="Gene3D" id="1.10.1060.10">
    <property type="entry name" value="Alpha-helical ferredoxin"/>
    <property type="match status" value="1"/>
</dbReference>
<proteinExistence type="predicted"/>
<dbReference type="SUPFAM" id="SSF51971">
    <property type="entry name" value="Nucleotide-binding domain"/>
    <property type="match status" value="1"/>
</dbReference>
<dbReference type="PROSITE" id="PS51379">
    <property type="entry name" value="4FE4S_FER_2"/>
    <property type="match status" value="1"/>
</dbReference>
<dbReference type="SUPFAM" id="SSF46548">
    <property type="entry name" value="alpha-helical ferredoxin"/>
    <property type="match status" value="1"/>
</dbReference>
<dbReference type="Pfam" id="PF14691">
    <property type="entry name" value="Fer4_20"/>
    <property type="match status" value="1"/>
</dbReference>
<comment type="caution">
    <text evidence="2">The sequence shown here is derived from an EMBL/GenBank/DDBJ whole genome shotgun (WGS) entry which is preliminary data.</text>
</comment>
<dbReference type="PANTHER" id="PTHR42783:SF3">
    <property type="entry name" value="GLUTAMATE SYNTHASE [NADPH] SMALL CHAIN-RELATED"/>
    <property type="match status" value="1"/>
</dbReference>
<evidence type="ECO:0000313" key="3">
    <source>
        <dbReference type="Proteomes" id="UP001368500"/>
    </source>
</evidence>
<feature type="domain" description="4Fe-4S ferredoxin-type" evidence="1">
    <location>
        <begin position="33"/>
        <end position="64"/>
    </location>
</feature>
<evidence type="ECO:0000313" key="2">
    <source>
        <dbReference type="EMBL" id="MEK8028491.1"/>
    </source>
</evidence>
<organism evidence="2 3">
    <name type="scientific">Pseudaquabacterium rugosum</name>
    <dbReference type="NCBI Taxonomy" id="2984194"/>
    <lineage>
        <taxon>Bacteria</taxon>
        <taxon>Pseudomonadati</taxon>
        <taxon>Pseudomonadota</taxon>
        <taxon>Betaproteobacteria</taxon>
        <taxon>Burkholderiales</taxon>
        <taxon>Sphaerotilaceae</taxon>
        <taxon>Pseudaquabacterium</taxon>
    </lineage>
</organism>
<name>A0ABU9BFB1_9BURK</name>
<dbReference type="PANTHER" id="PTHR42783">
    <property type="entry name" value="GLUTAMATE SYNTHASE [NADPH] SMALL CHAIN"/>
    <property type="match status" value="1"/>
</dbReference>
<gene>
    <name evidence="2" type="ORF">AACH11_21235</name>
</gene>
<dbReference type="Pfam" id="PF07992">
    <property type="entry name" value="Pyr_redox_2"/>
    <property type="match status" value="1"/>
</dbReference>
<dbReference type="InterPro" id="IPR036188">
    <property type="entry name" value="FAD/NAD-bd_sf"/>
</dbReference>
<dbReference type="InterPro" id="IPR017896">
    <property type="entry name" value="4Fe4S_Fe-S-bd"/>
</dbReference>
<reference evidence="2 3" key="1">
    <citation type="submission" date="2024-04" db="EMBL/GenBank/DDBJ databases">
        <title>Novel species of the genus Ideonella isolated from streams.</title>
        <authorList>
            <person name="Lu H."/>
        </authorList>
    </citation>
    <scope>NUCLEOTIDE SEQUENCE [LARGE SCALE GENOMIC DNA]</scope>
    <source>
        <strain evidence="2 3">BYS139W</strain>
    </source>
</reference>
<dbReference type="InterPro" id="IPR023753">
    <property type="entry name" value="FAD/NAD-binding_dom"/>
</dbReference>
<dbReference type="PRINTS" id="PR00419">
    <property type="entry name" value="ADXRDTASE"/>
</dbReference>
<protein>
    <submittedName>
        <fullName evidence="2">NAD(P)-dependent oxidoreductase</fullName>
    </submittedName>
</protein>
<sequence>MTARPVPDLRAGRLPAAEYARRFADVQPPLTAAQAVLEAERCLYCHDAPCETACPTGIPVPQFIRRIGDGNLRGAAQAILAANPLGGLCARVCPTEELCEQVCVRHTQQGQPIAIGRLQRHAVDAVMHLPLPTLLPAAPATGRHVAVVGAGPAGLACAQQLALRGHRVTVYDAHERPGGLNEYGLARYKTPGDFAQREVAWLLGQGDIRVRSGWRLETAAQLASLREGHDAVFLGLGLGDTQRLGLDGEDLSGVEDAVAFIARLRQTADLSTLPVGRRVVVIGGGMTAIDAAVQCRLLGAEQVTLAYRRGAETMGASVDEQRWALHNGVVIRHWLAPQALVGEGGALRAVTLAQQALLDGRLEPTGEIETLPADLLLKAIGQKLATPWATDAGLATAGGKLQADADGATPLPGVWAGGDCVAGGRDLTVWAVEHGKRAAAAIDRHLRG</sequence>
<dbReference type="RefSeq" id="WP_341376278.1">
    <property type="nucleotide sequence ID" value="NZ_JBBUTF010000025.1"/>
</dbReference>
<dbReference type="Gene3D" id="3.50.50.60">
    <property type="entry name" value="FAD/NAD(P)-binding domain"/>
    <property type="match status" value="2"/>
</dbReference>
<dbReference type="EMBL" id="JBBUTF010000025">
    <property type="protein sequence ID" value="MEK8028491.1"/>
    <property type="molecule type" value="Genomic_DNA"/>
</dbReference>
<dbReference type="InterPro" id="IPR028261">
    <property type="entry name" value="DPD_II"/>
</dbReference>